<accession>A0A942UAT8</accession>
<evidence type="ECO:0000313" key="2">
    <source>
        <dbReference type="Proteomes" id="UP000679749"/>
    </source>
</evidence>
<gene>
    <name evidence="1" type="ORF">KHA99_16035</name>
</gene>
<comment type="caution">
    <text evidence="1">The sequence shown here is derived from an EMBL/GenBank/DDBJ whole genome shotgun (WGS) entry which is preliminary data.</text>
</comment>
<keyword evidence="2" id="KW-1185">Reference proteome</keyword>
<protein>
    <submittedName>
        <fullName evidence="1">Uncharacterized protein</fullName>
    </submittedName>
</protein>
<reference evidence="1" key="1">
    <citation type="submission" date="2021-05" db="EMBL/GenBank/DDBJ databases">
        <title>Novel Bacillus species.</title>
        <authorList>
            <person name="Liu G."/>
        </authorList>
    </citation>
    <scope>NUCLEOTIDE SEQUENCE</scope>
    <source>
        <strain evidence="1">FJAT-49825</strain>
    </source>
</reference>
<name>A0A942UAT8_9BACI</name>
<organism evidence="1 2">
    <name type="scientific">Neobacillus rhizophilus</name>
    <dbReference type="NCBI Taxonomy" id="2833579"/>
    <lineage>
        <taxon>Bacteria</taxon>
        <taxon>Bacillati</taxon>
        <taxon>Bacillota</taxon>
        <taxon>Bacilli</taxon>
        <taxon>Bacillales</taxon>
        <taxon>Bacillaceae</taxon>
        <taxon>Neobacillus</taxon>
    </lineage>
</organism>
<evidence type="ECO:0000313" key="1">
    <source>
        <dbReference type="EMBL" id="MBS4213969.1"/>
    </source>
</evidence>
<dbReference type="EMBL" id="JAGYPF010000003">
    <property type="protein sequence ID" value="MBS4213969.1"/>
    <property type="molecule type" value="Genomic_DNA"/>
</dbReference>
<sequence>MTIEKINLKFLEPQQGFIRRCSKDSHNGRDRKGLMVVCSQYTGMLKRDTNWWGSSKFMTIILWKFHCHGALILWQES</sequence>
<proteinExistence type="predicted"/>
<dbReference type="RefSeq" id="WP_213118477.1">
    <property type="nucleotide sequence ID" value="NZ_JAGYPF010000003.1"/>
</dbReference>
<dbReference type="Proteomes" id="UP000679749">
    <property type="component" value="Unassembled WGS sequence"/>
</dbReference>
<dbReference type="AlphaFoldDB" id="A0A942UAT8"/>